<proteinExistence type="predicted"/>
<name>A0A8S4RKI9_9NEOP</name>
<keyword evidence="2" id="KW-1185">Reference proteome</keyword>
<gene>
    <name evidence="1" type="primary">jg9757</name>
    <name evidence="1" type="ORF">PAEG_LOCUS15213</name>
</gene>
<accession>A0A8S4RKI9</accession>
<reference evidence="1" key="1">
    <citation type="submission" date="2022-03" db="EMBL/GenBank/DDBJ databases">
        <authorList>
            <person name="Lindestad O."/>
        </authorList>
    </citation>
    <scope>NUCLEOTIDE SEQUENCE</scope>
</reference>
<organism evidence="1 2">
    <name type="scientific">Pararge aegeria aegeria</name>
    <dbReference type="NCBI Taxonomy" id="348720"/>
    <lineage>
        <taxon>Eukaryota</taxon>
        <taxon>Metazoa</taxon>
        <taxon>Ecdysozoa</taxon>
        <taxon>Arthropoda</taxon>
        <taxon>Hexapoda</taxon>
        <taxon>Insecta</taxon>
        <taxon>Pterygota</taxon>
        <taxon>Neoptera</taxon>
        <taxon>Endopterygota</taxon>
        <taxon>Lepidoptera</taxon>
        <taxon>Glossata</taxon>
        <taxon>Ditrysia</taxon>
        <taxon>Papilionoidea</taxon>
        <taxon>Nymphalidae</taxon>
        <taxon>Satyrinae</taxon>
        <taxon>Satyrini</taxon>
        <taxon>Parargina</taxon>
        <taxon>Pararge</taxon>
    </lineage>
</organism>
<dbReference type="EMBL" id="CAKXAJ010025319">
    <property type="protein sequence ID" value="CAH2238059.1"/>
    <property type="molecule type" value="Genomic_DNA"/>
</dbReference>
<evidence type="ECO:0000313" key="1">
    <source>
        <dbReference type="EMBL" id="CAH2238059.1"/>
    </source>
</evidence>
<dbReference type="Proteomes" id="UP000838756">
    <property type="component" value="Unassembled WGS sequence"/>
</dbReference>
<sequence length="183" mass="21223">MSEASRRAVERAACGKSHVICIYYYTHLRLSDTEYFKYKIKRRQSCGQQLVLYIDRLRVTQRLMERAMLGVHIRGQIRDIRGRAKFTDIAHRSRRACERCVPKVLQYPPNTGKRSSPPTSTGSPLTIGYFTALRIRATSQIFTLERACPADDSLWVLKVEKTEAGRMFQIFAGLIRNQETRHR</sequence>
<protein>
    <submittedName>
        <fullName evidence="1">Jg9757 protein</fullName>
    </submittedName>
</protein>
<evidence type="ECO:0000313" key="2">
    <source>
        <dbReference type="Proteomes" id="UP000838756"/>
    </source>
</evidence>
<dbReference type="AlphaFoldDB" id="A0A8S4RKI9"/>
<comment type="caution">
    <text evidence="1">The sequence shown here is derived from an EMBL/GenBank/DDBJ whole genome shotgun (WGS) entry which is preliminary data.</text>
</comment>